<evidence type="ECO:0000256" key="11">
    <source>
        <dbReference type="ARBA" id="ARBA00061444"/>
    </source>
</evidence>
<feature type="binding site" evidence="12">
    <location>
        <position position="187"/>
    </location>
    <ligand>
        <name>Mg(2+)</name>
        <dbReference type="ChEBI" id="CHEBI:18420"/>
    </ligand>
</feature>
<evidence type="ECO:0000256" key="7">
    <source>
        <dbReference type="ARBA" id="ARBA00022840"/>
    </source>
</evidence>
<sequence>MFLDCCICAQTAIAVVPGPGEIPRRAFRYVFVDMKHSSNSTPIQAGSSMQSNHPHPHPDFLLFTGNANPSLAAEVALHLGMPLGAAQVGRFSDGEVTVEIQQNVRARDVFVVQSTCAPTNENLMELLIMVDALKRSSAERITAVIPYFGYARQDRRPRSARVPITAKVVANMLQAVGVSRVLTMDLHADQIQGFFDIPVDNIYASPVLLGDLRQKNYSDLMVVSPDVGGVVRARALAKQLGCDMAIIDKRRPKANVSEVMHVIGDIDGRNCVIMDDMIDTAGTLVKAAEVLKERGAKKVYAYCTHPIFSGPAIERITQGDALDEVVVTNTIPLNDNAKHCKKIRQLSVGPLIAETIQRISRGESVMSLFSDQDQPVLL</sequence>
<feature type="binding site" evidence="12">
    <location>
        <position position="226"/>
    </location>
    <ligand>
        <name>Mg(2+)</name>
        <dbReference type="ChEBI" id="CHEBI:18420"/>
    </ligand>
</feature>
<comment type="subunit">
    <text evidence="12">Homohexamer.</text>
</comment>
<dbReference type="GO" id="GO:0005524">
    <property type="term" value="F:ATP binding"/>
    <property type="evidence" value="ECO:0007669"/>
    <property type="project" value="UniProtKB-KW"/>
</dbReference>
<evidence type="ECO:0000256" key="4">
    <source>
        <dbReference type="ARBA" id="ARBA00022727"/>
    </source>
</evidence>
<feature type="binding site" evidence="12">
    <location>
        <begin position="93"/>
        <end position="95"/>
    </location>
    <ligand>
        <name>ATP</name>
        <dbReference type="ChEBI" id="CHEBI:30616"/>
    </ligand>
</feature>
<dbReference type="UniPathway" id="UPA00087">
    <property type="reaction ID" value="UER00172"/>
</dbReference>
<dbReference type="GO" id="GO:0016301">
    <property type="term" value="F:kinase activity"/>
    <property type="evidence" value="ECO:0007669"/>
    <property type="project" value="UniProtKB-KW"/>
</dbReference>
<feature type="binding site" evidence="12">
    <location>
        <position position="251"/>
    </location>
    <ligand>
        <name>D-ribose 5-phosphate</name>
        <dbReference type="ChEBI" id="CHEBI:78346"/>
    </ligand>
</feature>
<dbReference type="Gene3D" id="3.40.50.2020">
    <property type="match status" value="2"/>
</dbReference>
<evidence type="ECO:0000256" key="6">
    <source>
        <dbReference type="ARBA" id="ARBA00022777"/>
    </source>
</evidence>
<feature type="binding site" evidence="12">
    <location>
        <begin position="279"/>
        <end position="283"/>
    </location>
    <ligand>
        <name>D-ribose 5-phosphate</name>
        <dbReference type="ChEBI" id="CHEBI:78346"/>
    </ligand>
</feature>
<dbReference type="AlphaFoldDB" id="A0A6H2HBZ4"/>
<evidence type="ECO:0000313" key="14">
    <source>
        <dbReference type="EMBL" id="QJC57398.1"/>
    </source>
</evidence>
<keyword evidence="7 12" id="KW-0067">ATP-binding</keyword>
<feature type="binding site" evidence="12">
    <location>
        <position position="275"/>
    </location>
    <ligand>
        <name>D-ribose 5-phosphate</name>
        <dbReference type="ChEBI" id="CHEBI:78346"/>
    </ligand>
</feature>
<keyword evidence="6 12" id="KW-0418">Kinase</keyword>
<dbReference type="GO" id="GO:0004749">
    <property type="term" value="F:ribose phosphate diphosphokinase activity"/>
    <property type="evidence" value="ECO:0007669"/>
    <property type="project" value="UniProtKB-UniRule"/>
</dbReference>
<dbReference type="InterPro" id="IPR029099">
    <property type="entry name" value="Pribosyltran_N"/>
</dbReference>
<comment type="subcellular location">
    <subcellularLocation>
        <location evidence="12">Cytoplasm</location>
    </subcellularLocation>
</comment>
<evidence type="ECO:0000256" key="10">
    <source>
        <dbReference type="ARBA" id="ARBA00054914"/>
    </source>
</evidence>
<proteinExistence type="inferred from homology"/>
<dbReference type="InterPro" id="IPR037515">
    <property type="entry name" value="Rib-P_diPkinase_bac"/>
</dbReference>
<evidence type="ECO:0000256" key="2">
    <source>
        <dbReference type="ARBA" id="ARBA00022679"/>
    </source>
</evidence>
<keyword evidence="15" id="KW-1185">Reference proteome</keyword>
<feature type="domain" description="Ribose-phosphate pyrophosphokinase N-terminal" evidence="13">
    <location>
        <begin position="61"/>
        <end position="177"/>
    </location>
</feature>
<dbReference type="InterPro" id="IPR005946">
    <property type="entry name" value="Rib-P_diPkinase"/>
</dbReference>
<dbReference type="GO" id="GO:0009156">
    <property type="term" value="P:ribonucleoside monophosphate biosynthetic process"/>
    <property type="evidence" value="ECO:0007669"/>
    <property type="project" value="InterPro"/>
</dbReference>
<evidence type="ECO:0000256" key="1">
    <source>
        <dbReference type="ARBA" id="ARBA00004996"/>
    </source>
</evidence>
<dbReference type="PANTHER" id="PTHR10210">
    <property type="entry name" value="RIBOSE-PHOSPHATE DIPHOSPHOKINASE FAMILY MEMBER"/>
    <property type="match status" value="1"/>
</dbReference>
<comment type="catalytic activity">
    <reaction evidence="9 12">
        <text>D-ribose 5-phosphate + ATP = 5-phospho-alpha-D-ribose 1-diphosphate + AMP + H(+)</text>
        <dbReference type="Rhea" id="RHEA:15609"/>
        <dbReference type="ChEBI" id="CHEBI:15378"/>
        <dbReference type="ChEBI" id="CHEBI:30616"/>
        <dbReference type="ChEBI" id="CHEBI:58017"/>
        <dbReference type="ChEBI" id="CHEBI:78346"/>
        <dbReference type="ChEBI" id="CHEBI:456215"/>
        <dbReference type="EC" id="2.7.6.1"/>
    </reaction>
</comment>
<dbReference type="KEGG" id="pvac:HC248_02725"/>
<dbReference type="InterPro" id="IPR000842">
    <property type="entry name" value="PRib_PP_synth_CS"/>
</dbReference>
<evidence type="ECO:0000259" key="13">
    <source>
        <dbReference type="Pfam" id="PF13793"/>
    </source>
</evidence>
<dbReference type="EC" id="2.7.6.1" evidence="12"/>
<dbReference type="HAMAP" id="MF_00583_B">
    <property type="entry name" value="RibP_PPkinase_B"/>
    <property type="match status" value="1"/>
</dbReference>
<feature type="active site" evidence="12">
    <location>
        <position position="249"/>
    </location>
</feature>
<dbReference type="GO" id="GO:0006164">
    <property type="term" value="P:purine nucleotide biosynthetic process"/>
    <property type="evidence" value="ECO:0007669"/>
    <property type="project" value="TreeGrafter"/>
</dbReference>
<dbReference type="PANTHER" id="PTHR10210:SF41">
    <property type="entry name" value="RIBOSE-PHOSPHATE PYROPHOSPHOKINASE 1, CHLOROPLASTIC"/>
    <property type="match status" value="1"/>
</dbReference>
<keyword evidence="5 12" id="KW-0547">Nucleotide-binding</keyword>
<comment type="similarity">
    <text evidence="11 12">Belongs to the ribose-phosphate pyrophosphokinase family. Class I subfamily.</text>
</comment>
<dbReference type="InterPro" id="IPR029057">
    <property type="entry name" value="PRTase-like"/>
</dbReference>
<comment type="pathway">
    <text evidence="1 12">Metabolic intermediate biosynthesis; 5-phospho-alpha-D-ribose 1-diphosphate biosynthesis; 5-phospho-alpha-D-ribose 1-diphosphate from D-ribose 5-phosphate (route I): step 1/1.</text>
</comment>
<dbReference type="CDD" id="cd06223">
    <property type="entry name" value="PRTases_typeI"/>
    <property type="match status" value="1"/>
</dbReference>
<keyword evidence="8 12" id="KW-0460">Magnesium</keyword>
<dbReference type="Pfam" id="PF14572">
    <property type="entry name" value="Pribosyl_synth"/>
    <property type="match status" value="1"/>
</dbReference>
<dbReference type="GO" id="GO:0005737">
    <property type="term" value="C:cytoplasm"/>
    <property type="evidence" value="ECO:0007669"/>
    <property type="project" value="UniProtKB-SubCell"/>
</dbReference>
<feature type="binding site" evidence="12">
    <location>
        <begin position="152"/>
        <end position="153"/>
    </location>
    <ligand>
        <name>ATP</name>
        <dbReference type="ChEBI" id="CHEBI:30616"/>
    </ligand>
</feature>
<dbReference type="GO" id="GO:0002189">
    <property type="term" value="C:ribose phosphate diphosphokinase complex"/>
    <property type="evidence" value="ECO:0007669"/>
    <property type="project" value="TreeGrafter"/>
</dbReference>
<protein>
    <recommendedName>
        <fullName evidence="12">Ribose-phosphate pyrophosphokinase</fullName>
        <shortName evidence="12">RPPK</shortName>
        <ecNumber evidence="12">2.7.6.1</ecNumber>
    </recommendedName>
    <alternativeName>
        <fullName evidence="12">5-phospho-D-ribosyl alpha-1-diphosphate synthase</fullName>
    </alternativeName>
    <alternativeName>
        <fullName evidence="12">Phosphoribosyl diphosphate synthase</fullName>
    </alternativeName>
    <alternativeName>
        <fullName evidence="12">Phosphoribosyl pyrophosphate synthase</fullName>
        <shortName evidence="12">P-Rib-PP synthase</shortName>
        <shortName evidence="12">PRPP synthase</shortName>
        <shortName evidence="12">PRPPase</shortName>
    </alternativeName>
</protein>
<evidence type="ECO:0000256" key="5">
    <source>
        <dbReference type="ARBA" id="ARBA00022741"/>
    </source>
</evidence>
<accession>A0A6H2HBZ4</accession>
<comment type="function">
    <text evidence="10 12">Involved in the biosynthesis of the central metabolite phospho-alpha-D-ribosyl-1-pyrophosphate (PRPP) via the transfer of pyrophosphoryl group from ATP to 1-hydroxyl of ribose-5-phosphate (Rib-5-P).</text>
</comment>
<dbReference type="GO" id="GO:0006015">
    <property type="term" value="P:5-phosphoribose 1-diphosphate biosynthetic process"/>
    <property type="evidence" value="ECO:0007669"/>
    <property type="project" value="UniProtKB-UniRule"/>
</dbReference>
<evidence type="ECO:0000256" key="3">
    <source>
        <dbReference type="ARBA" id="ARBA00022723"/>
    </source>
</evidence>
<dbReference type="Proteomes" id="UP000502041">
    <property type="component" value="Chromosome"/>
</dbReference>
<comment type="cofactor">
    <cofactor evidence="12">
        <name>Mg(2+)</name>
        <dbReference type="ChEBI" id="CHEBI:18420"/>
    </cofactor>
    <text evidence="12">Binds 2 Mg(2+) ions per subunit.</text>
</comment>
<gene>
    <name evidence="12 14" type="primary">prs</name>
    <name evidence="14" type="ORF">HC248_02725</name>
</gene>
<dbReference type="GO" id="GO:0000287">
    <property type="term" value="F:magnesium ion binding"/>
    <property type="evidence" value="ECO:0007669"/>
    <property type="project" value="UniProtKB-UniRule"/>
</dbReference>
<keyword evidence="12" id="KW-0963">Cytoplasm</keyword>
<dbReference type="NCBIfam" id="NF002320">
    <property type="entry name" value="PRK01259.1"/>
    <property type="match status" value="1"/>
</dbReference>
<dbReference type="FunFam" id="3.40.50.2020:FF:000001">
    <property type="entry name" value="Ribose-phosphate pyrophosphokinase"/>
    <property type="match status" value="1"/>
</dbReference>
<evidence type="ECO:0000256" key="9">
    <source>
        <dbReference type="ARBA" id="ARBA00049535"/>
    </source>
</evidence>
<name>A0A6H2HBZ4_9BURK</name>
<evidence type="ECO:0000256" key="8">
    <source>
        <dbReference type="ARBA" id="ARBA00022842"/>
    </source>
</evidence>
<keyword evidence="3 12" id="KW-0479">Metal-binding</keyword>
<organism evidence="14 15">
    <name type="scientific">Polaromonas vacuolata</name>
    <dbReference type="NCBI Taxonomy" id="37448"/>
    <lineage>
        <taxon>Bacteria</taxon>
        <taxon>Pseudomonadati</taxon>
        <taxon>Pseudomonadota</taxon>
        <taxon>Betaproteobacteria</taxon>
        <taxon>Burkholderiales</taxon>
        <taxon>Comamonadaceae</taxon>
        <taxon>Polaromonas</taxon>
    </lineage>
</organism>
<dbReference type="Pfam" id="PF13793">
    <property type="entry name" value="Pribosyltran_N"/>
    <property type="match status" value="1"/>
</dbReference>
<reference evidence="14 15" key="1">
    <citation type="submission" date="2020-04" db="EMBL/GenBank/DDBJ databases">
        <title>Complete genome of a Psychrophilic, Marine, Gas Vacuolate Bacterium Polaromonas vacuolata KCTC 22033T.</title>
        <authorList>
            <person name="Hwang K."/>
            <person name="Kim K.M."/>
        </authorList>
    </citation>
    <scope>NUCLEOTIDE SEQUENCE [LARGE SCALE GENOMIC DNA]</scope>
    <source>
        <strain evidence="14 15">KCTC 22033</strain>
    </source>
</reference>
<evidence type="ECO:0000313" key="15">
    <source>
        <dbReference type="Proteomes" id="UP000502041"/>
    </source>
</evidence>
<dbReference type="InterPro" id="IPR000836">
    <property type="entry name" value="PRTase_dom"/>
</dbReference>
<dbReference type="SUPFAM" id="SSF53271">
    <property type="entry name" value="PRTase-like"/>
    <property type="match status" value="1"/>
</dbReference>
<evidence type="ECO:0000256" key="12">
    <source>
        <dbReference type="HAMAP-Rule" id="MF_00583"/>
    </source>
</evidence>
<keyword evidence="2 12" id="KW-0808">Transferase</keyword>
<dbReference type="SMART" id="SM01400">
    <property type="entry name" value="Pribosyltran_N"/>
    <property type="match status" value="1"/>
</dbReference>
<keyword evidence="4 12" id="KW-0545">Nucleotide biosynthesis</keyword>
<dbReference type="EMBL" id="CP051461">
    <property type="protein sequence ID" value="QJC57398.1"/>
    <property type="molecule type" value="Genomic_DNA"/>
</dbReference>
<dbReference type="PROSITE" id="PS00114">
    <property type="entry name" value="PRPP_SYNTHASE"/>
    <property type="match status" value="1"/>
</dbReference>
<dbReference type="NCBIfam" id="TIGR01251">
    <property type="entry name" value="ribP_PPkin"/>
    <property type="match status" value="1"/>
</dbReference>